<dbReference type="EMBL" id="CP010802">
    <property type="protein sequence ID" value="ALC17373.1"/>
    <property type="molecule type" value="Genomic_DNA"/>
</dbReference>
<feature type="transmembrane region" description="Helical" evidence="12">
    <location>
        <begin position="369"/>
        <end position="393"/>
    </location>
</feature>
<proteinExistence type="predicted"/>
<feature type="transmembrane region" description="Helical" evidence="12">
    <location>
        <begin position="684"/>
        <end position="712"/>
    </location>
</feature>
<dbReference type="PANTHER" id="PTHR43867:SF4">
    <property type="entry name" value="BETA-(1-3)-GLUCOSYL TRANSFERASE"/>
    <property type="match status" value="1"/>
</dbReference>
<feature type="transmembrane region" description="Helical" evidence="12">
    <location>
        <begin position="724"/>
        <end position="746"/>
    </location>
</feature>
<evidence type="ECO:0000256" key="3">
    <source>
        <dbReference type="ARBA" id="ARBA00022679"/>
    </source>
</evidence>
<dbReference type="STRING" id="1603606.DSOUD_2621"/>
<evidence type="ECO:0000256" key="9">
    <source>
        <dbReference type="ARBA" id="ARBA00066964"/>
    </source>
</evidence>
<dbReference type="CDD" id="cd06435">
    <property type="entry name" value="CESA_NdvC_like"/>
    <property type="match status" value="1"/>
</dbReference>
<evidence type="ECO:0000256" key="8">
    <source>
        <dbReference type="ARBA" id="ARBA00053004"/>
    </source>
</evidence>
<keyword evidence="7 12" id="KW-0472">Membrane</keyword>
<evidence type="ECO:0000313" key="14">
    <source>
        <dbReference type="Proteomes" id="UP000057158"/>
    </source>
</evidence>
<feature type="transmembrane region" description="Helical" evidence="12">
    <location>
        <begin position="345"/>
        <end position="363"/>
    </location>
</feature>
<gene>
    <name evidence="13" type="ORF">DSOUD_2621</name>
</gene>
<keyword evidence="14" id="KW-1185">Reference proteome</keyword>
<keyword evidence="2" id="KW-0328">Glycosyltransferase</keyword>
<evidence type="ECO:0000256" key="4">
    <source>
        <dbReference type="ARBA" id="ARBA00022692"/>
    </source>
</evidence>
<evidence type="ECO:0000256" key="5">
    <source>
        <dbReference type="ARBA" id="ARBA00022842"/>
    </source>
</evidence>
<dbReference type="InterPro" id="IPR050321">
    <property type="entry name" value="Glycosyltr_2/OpgH_subfam"/>
</dbReference>
<dbReference type="Proteomes" id="UP000057158">
    <property type="component" value="Chromosome"/>
</dbReference>
<dbReference type="EC" id="2.4.1.336" evidence="9"/>
<evidence type="ECO:0000256" key="2">
    <source>
        <dbReference type="ARBA" id="ARBA00022676"/>
    </source>
</evidence>
<dbReference type="FunFam" id="3.90.550.10:FF:000164">
    <property type="entry name" value="Beta-(1-3)-glucosyl transferase"/>
    <property type="match status" value="1"/>
</dbReference>
<evidence type="ECO:0000313" key="13">
    <source>
        <dbReference type="EMBL" id="ALC17373.1"/>
    </source>
</evidence>
<feature type="transmembrane region" description="Helical" evidence="12">
    <location>
        <begin position="801"/>
        <end position="825"/>
    </location>
</feature>
<evidence type="ECO:0000256" key="6">
    <source>
        <dbReference type="ARBA" id="ARBA00022989"/>
    </source>
</evidence>
<dbReference type="GO" id="GO:0016758">
    <property type="term" value="F:hexosyltransferase activity"/>
    <property type="evidence" value="ECO:0007669"/>
    <property type="project" value="TreeGrafter"/>
</dbReference>
<name>A0A0M3QG85_9BACT</name>
<dbReference type="Gene3D" id="3.90.550.10">
    <property type="entry name" value="Spore Coat Polysaccharide Biosynthesis Protein SpsA, Chain A"/>
    <property type="match status" value="1"/>
</dbReference>
<dbReference type="InterPro" id="IPR029044">
    <property type="entry name" value="Nucleotide-diphossugar_trans"/>
</dbReference>
<evidence type="ECO:0000256" key="1">
    <source>
        <dbReference type="ARBA" id="ARBA00004141"/>
    </source>
</evidence>
<dbReference type="GO" id="GO:0005886">
    <property type="term" value="C:plasma membrane"/>
    <property type="evidence" value="ECO:0007669"/>
    <property type="project" value="TreeGrafter"/>
</dbReference>
<keyword evidence="3" id="KW-0808">Transferase</keyword>
<sequence length="873" mass="97364">MMKNKVSRLNLIIVLGFALATFLLWGWGNRPSTEPPWPSKVAGMSFSPLRLHNDPVAGDYPTESEIAADLALLQGKVQAIRTYGLGGTLSSIPQLAEKHGMKVTLGAWLTDNLEENERELERLLLVAKKNKKNIIQVIVGNETLLRGELSVEQLAAYLDRTRKALDLPVSTGEPWNVWVAHPELAPHTDFIAAHFLPYWEGVALKAALDHVDATYVMLQEAFPKKRILMAEVGWPSNGRTRGASVATHANEAIFLRNYLQRAVKNHYDYYLMEAFDQPWKSESEGAVGAYWGVFDAHRNQKFPFTEPIVRVPQWRLLAGLSVGLGLAAALILFTDSSTLRRRGRSFLALLANGMAATLVWVVYDYVYQYQSLLTITVGICLLFGFLGICLVLLTEAHELAEASWMKKRRRFFAGTPERELEIASGRSFPKVSIHVPAYNEPPAMMIETLDALSRLDYPDFEVLVIDNNTSDPAVWQPVEAHCAVLGERFRFFHVSPLAGFKAGALNFALQQTAADAEVIAVIDSDYQVSPRWLSDLTPYFANPDIGFVQAPQDYHDGDTSLFKKMCYAEYKGFFHIGMVTRNDRNAIIEHGTMTMVRARVLREVGGWAEWCITEDAELGLRIFEAGYEGGYIEQSYGRGVMPDTFIDYKKQRFRWAYGAVQILRRHLGALLGWRDKRLSRGQRYHFVAGWLPWLADGLNLFYTFGALFWSVVILLDPQHTDPPLAVFTIPPLALFFFKVLKLVYLYRTRLGASRWETLGAALAGLALSHTIAKAIVAGFWTKNIPFFRTPKCENQPRLVQAVLSAAEETLLAFLLIGAALGVLWLQGGVIPGARLWAGALLIQSLPYLAALGMGVVSALPGSAQGEKIPVVSS</sequence>
<protein>
    <recommendedName>
        <fullName evidence="10">Beta-monoglucosyldiacylglycerol synthase</fullName>
        <ecNumber evidence="9">2.4.1.336</ecNumber>
    </recommendedName>
    <alternativeName>
        <fullName evidence="11">UDP-glucose:1,2-diacylglycerol 3-beta-D-glucosyltransferase</fullName>
    </alternativeName>
</protein>
<evidence type="ECO:0000256" key="7">
    <source>
        <dbReference type="ARBA" id="ARBA00023136"/>
    </source>
</evidence>
<dbReference type="Pfam" id="PF13641">
    <property type="entry name" value="Glyco_tranf_2_3"/>
    <property type="match status" value="1"/>
</dbReference>
<dbReference type="InterPro" id="IPR017853">
    <property type="entry name" value="GH"/>
</dbReference>
<keyword evidence="6 12" id="KW-1133">Transmembrane helix</keyword>
<accession>A0A0M3QG85</accession>
<keyword evidence="5" id="KW-0460">Magnesium</keyword>
<dbReference type="SUPFAM" id="SSF51445">
    <property type="entry name" value="(Trans)glycosidases"/>
    <property type="match status" value="1"/>
</dbReference>
<dbReference type="Gene3D" id="3.20.20.80">
    <property type="entry name" value="Glycosidases"/>
    <property type="match status" value="1"/>
</dbReference>
<feature type="transmembrane region" description="Helical" evidence="12">
    <location>
        <begin position="758"/>
        <end position="781"/>
    </location>
</feature>
<feature type="transmembrane region" description="Helical" evidence="12">
    <location>
        <begin position="314"/>
        <end position="333"/>
    </location>
</feature>
<dbReference type="SUPFAM" id="SSF53448">
    <property type="entry name" value="Nucleotide-diphospho-sugar transferases"/>
    <property type="match status" value="1"/>
</dbReference>
<evidence type="ECO:0000256" key="11">
    <source>
        <dbReference type="ARBA" id="ARBA00078564"/>
    </source>
</evidence>
<dbReference type="KEGG" id="des:DSOUD_2621"/>
<feature type="transmembrane region" description="Helical" evidence="12">
    <location>
        <begin position="837"/>
        <end position="859"/>
    </location>
</feature>
<dbReference type="PATRIC" id="fig|1603606.3.peg.2840"/>
<organism evidence="13 14">
    <name type="scientific">Desulfuromonas soudanensis</name>
    <dbReference type="NCBI Taxonomy" id="1603606"/>
    <lineage>
        <taxon>Bacteria</taxon>
        <taxon>Pseudomonadati</taxon>
        <taxon>Thermodesulfobacteriota</taxon>
        <taxon>Desulfuromonadia</taxon>
        <taxon>Desulfuromonadales</taxon>
        <taxon>Desulfuromonadaceae</taxon>
        <taxon>Desulfuromonas</taxon>
    </lineage>
</organism>
<comment type="subcellular location">
    <subcellularLocation>
        <location evidence="1">Membrane</location>
        <topology evidence="1">Multi-pass membrane protein</topology>
    </subcellularLocation>
</comment>
<dbReference type="AlphaFoldDB" id="A0A0M3QG85"/>
<keyword evidence="4 12" id="KW-0812">Transmembrane</keyword>
<evidence type="ECO:0000256" key="10">
    <source>
        <dbReference type="ARBA" id="ARBA00068721"/>
    </source>
</evidence>
<dbReference type="PANTHER" id="PTHR43867">
    <property type="entry name" value="CELLULOSE SYNTHASE CATALYTIC SUBUNIT A [UDP-FORMING]"/>
    <property type="match status" value="1"/>
</dbReference>
<reference evidence="13 14" key="1">
    <citation type="submission" date="2015-07" db="EMBL/GenBank/DDBJ databases">
        <title>Isolation and Genomic Characterization of a Novel Halophilic Metal-Reducing Deltaproteobacterium from the Deep Subsurface.</title>
        <authorList>
            <person name="Badalamenti J.P."/>
            <person name="Summers Z.M."/>
            <person name="Gralnick J.A."/>
            <person name="Bond D.R."/>
        </authorList>
    </citation>
    <scope>NUCLEOTIDE SEQUENCE [LARGE SCALE GENOMIC DNA]</scope>
    <source>
        <strain evidence="13 14">WTL</strain>
    </source>
</reference>
<evidence type="ECO:0000256" key="12">
    <source>
        <dbReference type="SAM" id="Phobius"/>
    </source>
</evidence>
<comment type="catalytic activity">
    <reaction evidence="8">
        <text>a 1,2-diacyl-sn-glycerol + UDP-alpha-D-glucose = a 1,2-diacyl-3-O-(beta-D-glucopyranosyl)-sn-glycerol + UDP + H(+)</text>
        <dbReference type="Rhea" id="RHEA:17285"/>
        <dbReference type="ChEBI" id="CHEBI:15378"/>
        <dbReference type="ChEBI" id="CHEBI:17815"/>
        <dbReference type="ChEBI" id="CHEBI:58223"/>
        <dbReference type="ChEBI" id="CHEBI:58885"/>
        <dbReference type="ChEBI" id="CHEBI:75799"/>
        <dbReference type="EC" id="2.4.1.336"/>
    </reaction>
</comment>